<keyword evidence="1" id="KW-1133">Transmembrane helix</keyword>
<sequence length="175" mass="18611">MSSGLERAAYSDTTVLIEGARTDLTPNTLTSLGGGSAMDSSAGRRGFGYDPWTSNHTSVLLLTDNGTSAFANTSGVSFLDSNSSTVTTAPGPSLHDYTIFTVAYYMNRYYLWVIFAFGFPGNIVSFITVLRMKPFTSPTGYVAALALVDNACLVFKVGSNSTGETAVFSVNTIKF</sequence>
<dbReference type="RefSeq" id="XP_012941961.1">
    <property type="nucleotide sequence ID" value="XM_013086507.2"/>
</dbReference>
<protein>
    <submittedName>
        <fullName evidence="3">Uncharacterized protein LOC101854037</fullName>
    </submittedName>
</protein>
<dbReference type="Proteomes" id="UP000694888">
    <property type="component" value="Unplaced"/>
</dbReference>
<evidence type="ECO:0000313" key="2">
    <source>
        <dbReference type="Proteomes" id="UP000694888"/>
    </source>
</evidence>
<evidence type="ECO:0000256" key="1">
    <source>
        <dbReference type="SAM" id="Phobius"/>
    </source>
</evidence>
<dbReference type="GeneID" id="101854037"/>
<keyword evidence="1" id="KW-0472">Membrane</keyword>
<organism evidence="2 3">
    <name type="scientific">Aplysia californica</name>
    <name type="common">California sea hare</name>
    <dbReference type="NCBI Taxonomy" id="6500"/>
    <lineage>
        <taxon>Eukaryota</taxon>
        <taxon>Metazoa</taxon>
        <taxon>Spiralia</taxon>
        <taxon>Lophotrochozoa</taxon>
        <taxon>Mollusca</taxon>
        <taxon>Gastropoda</taxon>
        <taxon>Heterobranchia</taxon>
        <taxon>Euthyneura</taxon>
        <taxon>Tectipleura</taxon>
        <taxon>Aplysiida</taxon>
        <taxon>Aplysioidea</taxon>
        <taxon>Aplysiidae</taxon>
        <taxon>Aplysia</taxon>
    </lineage>
</organism>
<dbReference type="SUPFAM" id="SSF81321">
    <property type="entry name" value="Family A G protein-coupled receptor-like"/>
    <property type="match status" value="1"/>
</dbReference>
<name>A0ABM1A6U2_APLCA</name>
<proteinExistence type="predicted"/>
<reference evidence="3" key="1">
    <citation type="submission" date="2025-08" db="UniProtKB">
        <authorList>
            <consortium name="RefSeq"/>
        </authorList>
    </citation>
    <scope>IDENTIFICATION</scope>
</reference>
<keyword evidence="2" id="KW-1185">Reference proteome</keyword>
<gene>
    <name evidence="3" type="primary">LOC101854037</name>
</gene>
<keyword evidence="1" id="KW-0812">Transmembrane</keyword>
<evidence type="ECO:0000313" key="3">
    <source>
        <dbReference type="RefSeq" id="XP_012941961.1"/>
    </source>
</evidence>
<feature type="transmembrane region" description="Helical" evidence="1">
    <location>
        <begin position="109"/>
        <end position="130"/>
    </location>
</feature>
<accession>A0ABM1A6U2</accession>